<evidence type="ECO:0000313" key="1">
    <source>
        <dbReference type="EMBL" id="GAA4469459.1"/>
    </source>
</evidence>
<dbReference type="Proteomes" id="UP001500067">
    <property type="component" value="Unassembled WGS sequence"/>
</dbReference>
<dbReference type="SUPFAM" id="SSF55729">
    <property type="entry name" value="Acyl-CoA N-acyltransferases (Nat)"/>
    <property type="match status" value="1"/>
</dbReference>
<evidence type="ECO:0000313" key="2">
    <source>
        <dbReference type="Proteomes" id="UP001500067"/>
    </source>
</evidence>
<comment type="caution">
    <text evidence="1">The sequence shown here is derived from an EMBL/GenBank/DDBJ whole genome shotgun (WGS) entry which is preliminary data.</text>
</comment>
<accession>A0ABP8NLV0</accession>
<sequence>MNSQRQAGISLPGQMIGEHCRISAFLKNIFAHCHADRKDANITIYYSIADARQELAQLRADVPAALSYDHLETMERSLTDAEFRYVFVYRDERPVLFLYFQLFTVTSQNFALDIKRAVVKNLVHLLLDLRQAKVLVAGNALRNGQQVLCYDTAALSLTDALDALVSVADRIAASDSVVATILPRPEGADKRQLHMLERQGYTIPWEDSVMEMEVWEGWETLQDYVNALSRKYKARANKILAEVAELKIEPLSVKDIEKHGAVMDALFLQVVDRQPFTLSRAGAAYIRELKKLYGEELEVIGYFKEERLIAFYSGIVTGDAYEIYYVGFDAALNNEYPLYFHILMHGLERAIILRKKTLKLGRTSFDAKASLGAKAVSTGHSIKLRHVPDVALQWFTRYFSAAEDGKWKQRNPLKAKETART</sequence>
<organism evidence="1 2">
    <name type="scientific">Nemorincola caseinilytica</name>
    <dbReference type="NCBI Taxonomy" id="2054315"/>
    <lineage>
        <taxon>Bacteria</taxon>
        <taxon>Pseudomonadati</taxon>
        <taxon>Bacteroidota</taxon>
        <taxon>Chitinophagia</taxon>
        <taxon>Chitinophagales</taxon>
        <taxon>Chitinophagaceae</taxon>
        <taxon>Nemorincola</taxon>
    </lineage>
</organism>
<dbReference type="EMBL" id="BAABFA010000023">
    <property type="protein sequence ID" value="GAA4469459.1"/>
    <property type="molecule type" value="Genomic_DNA"/>
</dbReference>
<dbReference type="InterPro" id="IPR016181">
    <property type="entry name" value="Acyl_CoA_acyltransferase"/>
</dbReference>
<proteinExistence type="predicted"/>
<protein>
    <recommendedName>
        <fullName evidence="3">GNAT family N-acetyltransferase</fullName>
    </recommendedName>
</protein>
<evidence type="ECO:0008006" key="3">
    <source>
        <dbReference type="Google" id="ProtNLM"/>
    </source>
</evidence>
<gene>
    <name evidence="1" type="ORF">GCM10023093_28980</name>
</gene>
<reference evidence="2" key="1">
    <citation type="journal article" date="2019" name="Int. J. Syst. Evol. Microbiol.">
        <title>The Global Catalogue of Microorganisms (GCM) 10K type strain sequencing project: providing services to taxonomists for standard genome sequencing and annotation.</title>
        <authorList>
            <consortium name="The Broad Institute Genomics Platform"/>
            <consortium name="The Broad Institute Genome Sequencing Center for Infectious Disease"/>
            <person name="Wu L."/>
            <person name="Ma J."/>
        </authorList>
    </citation>
    <scope>NUCLEOTIDE SEQUENCE [LARGE SCALE GENOMIC DNA]</scope>
    <source>
        <strain evidence="2">JCM 32105</strain>
    </source>
</reference>
<dbReference type="RefSeq" id="WP_345084729.1">
    <property type="nucleotide sequence ID" value="NZ_BAABFA010000023.1"/>
</dbReference>
<name>A0ABP8NLV0_9BACT</name>
<keyword evidence="2" id="KW-1185">Reference proteome</keyword>